<name>A0ACC5YL89_9TELE</name>
<keyword evidence="2" id="KW-1185">Reference proteome</keyword>
<dbReference type="EMBL" id="CM040984">
    <property type="protein sequence ID" value="MCJ8736558.1"/>
    <property type="molecule type" value="Genomic_DNA"/>
</dbReference>
<proteinExistence type="predicted"/>
<gene>
    <name evidence="1" type="ORF">PDJAM_G00013920</name>
</gene>
<reference evidence="1" key="1">
    <citation type="submission" date="2020-02" db="EMBL/GenBank/DDBJ databases">
        <title>Genome sequencing of the panga catfish, Pangasius djambal.</title>
        <authorList>
            <person name="Wen M."/>
            <person name="Zahm M."/>
            <person name="Roques C."/>
            <person name="Cabau C."/>
            <person name="Klopp C."/>
            <person name="Donnadieu C."/>
            <person name="Jouanno E."/>
            <person name="Avarre J.-C."/>
            <person name="Campet M."/>
            <person name="Ha T."/>
            <person name="Dugue R."/>
            <person name="Lampietro C."/>
            <person name="Louis A."/>
            <person name="Herpin A."/>
            <person name="Echchiki A."/>
            <person name="Berthelot C."/>
            <person name="Parey E."/>
            <person name="Roest-Crollius H."/>
            <person name="Braasch I."/>
            <person name="Postlethwait J.H."/>
            <person name="Bobe J."/>
            <person name="Montfort J."/>
            <person name="Bouchez O."/>
            <person name="Begum T."/>
            <person name="Schartl M."/>
            <person name="Gustiano R."/>
            <person name="Guiguen Y."/>
        </authorList>
    </citation>
    <scope>NUCLEOTIDE SEQUENCE</scope>
    <source>
        <strain evidence="1">Pdj_M5554</strain>
    </source>
</reference>
<evidence type="ECO:0000313" key="1">
    <source>
        <dbReference type="EMBL" id="MCJ8736558.1"/>
    </source>
</evidence>
<protein>
    <submittedName>
        <fullName evidence="1">Uncharacterized protein</fullName>
    </submittedName>
</protein>
<accession>A0ACC5YL89</accession>
<comment type="caution">
    <text evidence="1">The sequence shown here is derived from an EMBL/GenBank/DDBJ whole genome shotgun (WGS) entry which is preliminary data.</text>
</comment>
<dbReference type="Proteomes" id="UP000830395">
    <property type="component" value="Chromosome 10"/>
</dbReference>
<organism evidence="1 2">
    <name type="scientific">Pangasius djambal</name>
    <dbReference type="NCBI Taxonomy" id="1691987"/>
    <lineage>
        <taxon>Eukaryota</taxon>
        <taxon>Metazoa</taxon>
        <taxon>Chordata</taxon>
        <taxon>Craniata</taxon>
        <taxon>Vertebrata</taxon>
        <taxon>Euteleostomi</taxon>
        <taxon>Actinopterygii</taxon>
        <taxon>Neopterygii</taxon>
        <taxon>Teleostei</taxon>
        <taxon>Ostariophysi</taxon>
        <taxon>Siluriformes</taxon>
        <taxon>Pangasiidae</taxon>
        <taxon>Pangasius</taxon>
    </lineage>
</organism>
<evidence type="ECO:0000313" key="2">
    <source>
        <dbReference type="Proteomes" id="UP000830395"/>
    </source>
</evidence>
<sequence>MEPDVVRMYSSSPPPLDEDGEEEDEDDFGEFGGYCCGVSSSFNFSEYDTPIAFDQSYERDTSPPDLYNTFTQSVDQPEKVLAFEETEKITKDQEAPYTESLVCETDVAVDRGNGKLEVSKALINGPLSPDSQGEHSVVSITGKHSTSEIHDFKLGGKDEHSDNPNTGQVGHCLSNGPITLCTGKELEWPPLTSANSTESVLASRAEDSSAETDKASRSEGPTDSHQLLEDNFSQKEVSEARDTLAGDGVTESQEVDSSLAGEDQSNKEKMEKEEMEDDALSGLCGPSGASFYEIKIPSGSEDLGDVTDTSLAPVAENIPMSDAQFKENVENCNETPVSPVVKGSLVVPGRVEQVEEDLEEVCLPVVDPTVGIVHDEEAYPVIREVKRIVGGSSVESDEDFGDFRDATQGFPDVSQTESMSQEGFADFVTALSDCSSHDEFADTDTLKDLKEEEELDAEDKDDDDDDDDNNNNHEMMCSELPPSDSFADFSSAPFGGLAGSTVESWAEFGQHEEYEVQEESWAAFDEEQKSSTATAPSTDSLQSDSVLFGLSHKLQHLFESTFPSEMAPEDSDVLTLQALLEPQDHAEIRESVAMWHHLLDIHSAHGLKVQWVGSHSNRVMLDCLGIYNILFTGQNKQPVIVPMFAAGLGMLEPTKEPVKPSSIFCASSPGQGRSALCTQQVVSSLSFEDDAPGGAVTHLNLDFFGPVEDRSSDSDTDTPMPGVDPELYELTTAKLESGNTGSNVADAFTRLMETVEKNSTVTRKPEQDGEISQEAAHLISLLPNLSFMHARVLMFPSTLTPAASHP</sequence>